<dbReference type="AlphaFoldDB" id="A0A6J7HLL6"/>
<organism evidence="3">
    <name type="scientific">freshwater metagenome</name>
    <dbReference type="NCBI Taxonomy" id="449393"/>
    <lineage>
        <taxon>unclassified sequences</taxon>
        <taxon>metagenomes</taxon>
        <taxon>ecological metagenomes</taxon>
    </lineage>
</organism>
<dbReference type="GO" id="GO:0007155">
    <property type="term" value="P:cell adhesion"/>
    <property type="evidence" value="ECO:0007669"/>
    <property type="project" value="InterPro"/>
</dbReference>
<proteinExistence type="predicted"/>
<dbReference type="PRINTS" id="PR00691">
    <property type="entry name" value="ADHESINB"/>
</dbReference>
<dbReference type="SUPFAM" id="SSF53807">
    <property type="entry name" value="Helical backbone' metal receptor"/>
    <property type="match status" value="1"/>
</dbReference>
<dbReference type="InterPro" id="IPR006129">
    <property type="entry name" value="AdhesinB"/>
</dbReference>
<dbReference type="Pfam" id="PF01297">
    <property type="entry name" value="ZnuA"/>
    <property type="match status" value="1"/>
</dbReference>
<gene>
    <name evidence="3" type="ORF">UFOPK3610_01464</name>
</gene>
<dbReference type="GO" id="GO:0030001">
    <property type="term" value="P:metal ion transport"/>
    <property type="evidence" value="ECO:0007669"/>
    <property type="project" value="InterPro"/>
</dbReference>
<keyword evidence="2" id="KW-0732">Signal</keyword>
<dbReference type="PRINTS" id="PR00690">
    <property type="entry name" value="ADHESNFAMILY"/>
</dbReference>
<name>A0A6J7HLL6_9ZZZZ</name>
<evidence type="ECO:0000313" key="3">
    <source>
        <dbReference type="EMBL" id="CAB4921901.1"/>
    </source>
</evidence>
<dbReference type="Gene3D" id="3.40.50.1980">
    <property type="entry name" value="Nitrogenase molybdenum iron protein domain"/>
    <property type="match status" value="2"/>
</dbReference>
<dbReference type="InterPro" id="IPR006127">
    <property type="entry name" value="ZnuA-like"/>
</dbReference>
<evidence type="ECO:0000256" key="2">
    <source>
        <dbReference type="ARBA" id="ARBA00022729"/>
    </source>
</evidence>
<dbReference type="GO" id="GO:0046872">
    <property type="term" value="F:metal ion binding"/>
    <property type="evidence" value="ECO:0007669"/>
    <property type="project" value="InterPro"/>
</dbReference>
<dbReference type="PANTHER" id="PTHR42953">
    <property type="entry name" value="HIGH-AFFINITY ZINC UPTAKE SYSTEM PROTEIN ZNUA-RELATED"/>
    <property type="match status" value="1"/>
</dbReference>
<dbReference type="InterPro" id="IPR050492">
    <property type="entry name" value="Bact_metal-bind_prot9"/>
</dbReference>
<reference evidence="3" key="1">
    <citation type="submission" date="2020-05" db="EMBL/GenBank/DDBJ databases">
        <authorList>
            <person name="Chiriac C."/>
            <person name="Salcher M."/>
            <person name="Ghai R."/>
            <person name="Kavagutti S V."/>
        </authorList>
    </citation>
    <scope>NUCLEOTIDE SEQUENCE</scope>
</reference>
<evidence type="ECO:0000256" key="1">
    <source>
        <dbReference type="ARBA" id="ARBA00022448"/>
    </source>
</evidence>
<accession>A0A6J7HLL6</accession>
<dbReference type="InterPro" id="IPR006128">
    <property type="entry name" value="Lipoprotein_PsaA-like"/>
</dbReference>
<keyword evidence="1" id="KW-0813">Transport</keyword>
<dbReference type="PROSITE" id="PS51257">
    <property type="entry name" value="PROKAR_LIPOPROTEIN"/>
    <property type="match status" value="1"/>
</dbReference>
<dbReference type="EMBL" id="CAFBMR010000070">
    <property type="protein sequence ID" value="CAB4921901.1"/>
    <property type="molecule type" value="Genomic_DNA"/>
</dbReference>
<sequence length="333" mass="35179">MRLSPLLLLPVLALGLAACSGGSAGPSAGAGDRLLVATTVSPITSIASAVAGGLADIEGIVPEGTNSHTFEPEPGTAVLLSRADIVLINGLKLEDPTADLAKSNLKDGAEIIELGTNALPESDWIFDFSFPKEEGKPNPHLWTDPKYAVIYAQEIRDAFSAADPKNAAAYAKNADAFIAQANALADALRKDQATVPNGNLKLVTYHDAYAYFARDFGWTVVGAIQPKNFSDPTPQEVAQLIEQVKAQGVKVIFGSEVFPSKVLEEIGAEAGVRYEDSLRDDDLPGAPGEAEHSWLGLMRYDYATMIRGLGGTTTNLDALNVTPAVPDTATYPQ</sequence>
<protein>
    <submittedName>
        <fullName evidence="3">Unannotated protein</fullName>
    </submittedName>
</protein>